<evidence type="ECO:0000256" key="10">
    <source>
        <dbReference type="ARBA" id="ARBA00022955"/>
    </source>
</evidence>
<proteinExistence type="inferred from homology"/>
<dbReference type="SFLD" id="SFLDG01018">
    <property type="entry name" value="Squalene/Phytoene_Synthase_Lik"/>
    <property type="match status" value="1"/>
</dbReference>
<gene>
    <name evidence="20" type="ORF">BON22_5041</name>
</gene>
<evidence type="ECO:0000313" key="20">
    <source>
        <dbReference type="EMBL" id="ONH65104.1"/>
    </source>
</evidence>
<dbReference type="SUPFAM" id="SSF48576">
    <property type="entry name" value="Terpenoid synthases"/>
    <property type="match status" value="1"/>
</dbReference>
<dbReference type="GO" id="GO:0008299">
    <property type="term" value="P:isoprenoid biosynthetic process"/>
    <property type="evidence" value="ECO:0007669"/>
    <property type="project" value="UniProtKB-KW"/>
</dbReference>
<evidence type="ECO:0000256" key="1">
    <source>
        <dbReference type="ARBA" id="ARBA00001946"/>
    </source>
</evidence>
<evidence type="ECO:0000256" key="15">
    <source>
        <dbReference type="ARBA" id="ARBA00023166"/>
    </source>
</evidence>
<evidence type="ECO:0000256" key="14">
    <source>
        <dbReference type="ARBA" id="ARBA00023136"/>
    </source>
</evidence>
<dbReference type="GO" id="GO:0005789">
    <property type="term" value="C:endoplasmic reticulum membrane"/>
    <property type="evidence" value="ECO:0007669"/>
    <property type="project" value="TreeGrafter"/>
</dbReference>
<dbReference type="EC" id="2.5.1.21" evidence="5 19"/>
<evidence type="ECO:0000256" key="3">
    <source>
        <dbReference type="ARBA" id="ARBA00005057"/>
    </source>
</evidence>
<dbReference type="UniPathway" id="UPA00767">
    <property type="reaction ID" value="UER00751"/>
</dbReference>
<evidence type="ECO:0000256" key="4">
    <source>
        <dbReference type="ARBA" id="ARBA00006251"/>
    </source>
</evidence>
<accession>A0A1V2KZX1</accession>
<name>A0A1V2KZX1_CYBFA</name>
<evidence type="ECO:0000256" key="19">
    <source>
        <dbReference type="RuleBase" id="RU368088"/>
    </source>
</evidence>
<dbReference type="FunFam" id="1.10.600.10:FF:000003">
    <property type="entry name" value="Farnesyl-diphosphate farnesyltransferase 1"/>
    <property type="match status" value="1"/>
</dbReference>
<keyword evidence="14 19" id="KW-0472">Membrane</keyword>
<dbReference type="AlphaFoldDB" id="A0A1V2KZX1"/>
<dbReference type="Pfam" id="PF00494">
    <property type="entry name" value="SQS_PSY"/>
    <property type="match status" value="1"/>
</dbReference>
<organism evidence="20 21">
    <name type="scientific">Cyberlindnera fabianii</name>
    <name type="common">Yeast</name>
    <name type="synonym">Hansenula fabianii</name>
    <dbReference type="NCBI Taxonomy" id="36022"/>
    <lineage>
        <taxon>Eukaryota</taxon>
        <taxon>Fungi</taxon>
        <taxon>Dikarya</taxon>
        <taxon>Ascomycota</taxon>
        <taxon>Saccharomycotina</taxon>
        <taxon>Saccharomycetes</taxon>
        <taxon>Phaffomycetales</taxon>
        <taxon>Phaffomycetaceae</taxon>
        <taxon>Cyberlindnera</taxon>
    </lineage>
</organism>
<dbReference type="InterPro" id="IPR019845">
    <property type="entry name" value="Squalene/phytoene_synthase_CS"/>
</dbReference>
<comment type="catalytic activity">
    <reaction evidence="19">
        <text>2 (2E,6E)-farnesyl diphosphate + NADPH + H(+) = squalene + 2 diphosphate + NADP(+)</text>
        <dbReference type="Rhea" id="RHEA:32295"/>
        <dbReference type="ChEBI" id="CHEBI:15378"/>
        <dbReference type="ChEBI" id="CHEBI:15440"/>
        <dbReference type="ChEBI" id="CHEBI:33019"/>
        <dbReference type="ChEBI" id="CHEBI:57783"/>
        <dbReference type="ChEBI" id="CHEBI:58349"/>
        <dbReference type="ChEBI" id="CHEBI:175763"/>
        <dbReference type="EC" id="2.5.1.21"/>
    </reaction>
</comment>
<dbReference type="Proteomes" id="UP000189513">
    <property type="component" value="Unassembled WGS sequence"/>
</dbReference>
<keyword evidence="12" id="KW-0756">Sterol biosynthesis</keyword>
<feature type="transmembrane region" description="Helical" evidence="19">
    <location>
        <begin position="418"/>
        <end position="439"/>
    </location>
</feature>
<dbReference type="InterPro" id="IPR002060">
    <property type="entry name" value="Squ/phyt_synthse"/>
</dbReference>
<evidence type="ECO:0000256" key="2">
    <source>
        <dbReference type="ARBA" id="ARBA00004370"/>
    </source>
</evidence>
<dbReference type="InterPro" id="IPR008949">
    <property type="entry name" value="Isoprenoid_synthase_dom_sf"/>
</dbReference>
<sequence length="443" mass="51004">MGKFIDLALHPLELRAAIQLKFFRTSIEGRDPSKESSNLKRCYELLKVTSRSFAAVIQELHPELRNSVMVFYLVLRALDTIEDDMSIEKDVKVPLLRQFDSKLLTKDWTFDGNAITEKDRVVLVEFDKILTEYHLLKSEYQDVIRDITKQMGNGMADYIENSDFNQNGLQTIGDYDLYCHYVAGLVGDGLTRLIVLAKFGDSKLYEDLSLLESMGLFLQKTNIIRDYEEDQMDGRAFWPREIWGNYTDSLPNFLKKENETQGLYCISELVANSLDHVIDVLKYLSLVEEQTCFNFTAIPQVMAIATLDLVYQNPEVFQRNVKIRKGTTCHLILEARTMSGVVSVFRHYIRSIHHKSDPRDPNYLRIGQTVGKIEQFIEQMYPRVPIGVIPETTEIRQQVLKRQSLDSKMEALAKKEEIKATLVLGSVLTVVLFVLYQGYTFCS</sequence>
<dbReference type="NCBIfam" id="TIGR01559">
    <property type="entry name" value="squal_synth"/>
    <property type="match status" value="1"/>
</dbReference>
<keyword evidence="7 19" id="KW-0808">Transferase</keyword>
<reference evidence="21" key="1">
    <citation type="journal article" date="2017" name="Genome Announc.">
        <title>Genome sequences of Cyberlindnera fabianii 65, Pichia kudriavzevii 129, and Saccharomyces cerevisiae 131 isolated from fermented masau fruits in Zimbabwe.</title>
        <authorList>
            <person name="van Rijswijck I.M.H."/>
            <person name="Derks M.F.L."/>
            <person name="Abee T."/>
            <person name="de Ridder D."/>
            <person name="Smid E.J."/>
        </authorList>
    </citation>
    <scope>NUCLEOTIDE SEQUENCE [LARGE SCALE GENOMIC DNA]</scope>
    <source>
        <strain evidence="21">65</strain>
    </source>
</reference>
<dbReference type="PROSITE" id="PS01044">
    <property type="entry name" value="SQUALEN_PHYTOEN_SYN_1"/>
    <property type="match status" value="1"/>
</dbReference>
<dbReference type="InterPro" id="IPR044844">
    <property type="entry name" value="Trans_IPPS_euk-type"/>
</dbReference>
<keyword evidence="10" id="KW-0752">Steroid biosynthesis</keyword>
<dbReference type="CDD" id="cd00683">
    <property type="entry name" value="Trans_IPPS_HH"/>
    <property type="match status" value="1"/>
</dbReference>
<keyword evidence="9" id="KW-0521">NADP</keyword>
<evidence type="ECO:0000256" key="11">
    <source>
        <dbReference type="ARBA" id="ARBA00022989"/>
    </source>
</evidence>
<keyword evidence="11 19" id="KW-1133">Transmembrane helix</keyword>
<dbReference type="STRING" id="36022.A0A1V2KZX1"/>
<evidence type="ECO:0000256" key="9">
    <source>
        <dbReference type="ARBA" id="ARBA00022857"/>
    </source>
</evidence>
<evidence type="ECO:0000256" key="6">
    <source>
        <dbReference type="ARBA" id="ARBA00022516"/>
    </source>
</evidence>
<keyword evidence="16" id="KW-0753">Steroid metabolism</keyword>
<dbReference type="Gene3D" id="1.10.600.10">
    <property type="entry name" value="Farnesyl Diphosphate Synthase"/>
    <property type="match status" value="1"/>
</dbReference>
<dbReference type="VEuPathDB" id="FungiDB:BON22_5041"/>
<dbReference type="PROSITE" id="PS01045">
    <property type="entry name" value="SQUALEN_PHYTOEN_SYN_2"/>
    <property type="match status" value="1"/>
</dbReference>
<dbReference type="PANTHER" id="PTHR11626">
    <property type="entry name" value="FARNESYL-DIPHOSPHATE FARNESYLTRANSFERASE"/>
    <property type="match status" value="1"/>
</dbReference>
<comment type="catalytic activity">
    <reaction evidence="19">
        <text>2 (2E,6E)-farnesyl diphosphate + NADH + H(+) = squalene + 2 diphosphate + NAD(+)</text>
        <dbReference type="Rhea" id="RHEA:32299"/>
        <dbReference type="ChEBI" id="CHEBI:15378"/>
        <dbReference type="ChEBI" id="CHEBI:15440"/>
        <dbReference type="ChEBI" id="CHEBI:33019"/>
        <dbReference type="ChEBI" id="CHEBI:57540"/>
        <dbReference type="ChEBI" id="CHEBI:57945"/>
        <dbReference type="ChEBI" id="CHEBI:175763"/>
        <dbReference type="EC" id="2.5.1.21"/>
    </reaction>
</comment>
<evidence type="ECO:0000256" key="8">
    <source>
        <dbReference type="ARBA" id="ARBA00022692"/>
    </source>
</evidence>
<evidence type="ECO:0000256" key="5">
    <source>
        <dbReference type="ARBA" id="ARBA00012373"/>
    </source>
</evidence>
<evidence type="ECO:0000256" key="18">
    <source>
        <dbReference type="ARBA" id="ARBA00023268"/>
    </source>
</evidence>
<dbReference type="GO" id="GO:0055056">
    <property type="term" value="F:D-glucose transmembrane transporter activity"/>
    <property type="evidence" value="ECO:0007669"/>
    <property type="project" value="UniProtKB-UniRule"/>
</dbReference>
<keyword evidence="15" id="KW-1207">Sterol metabolism</keyword>
<comment type="similarity">
    <text evidence="4 19">Belongs to the phytoene/squalene synthase family.</text>
</comment>
<keyword evidence="8 19" id="KW-0812">Transmembrane</keyword>
<dbReference type="InterPro" id="IPR033904">
    <property type="entry name" value="Trans_IPPS_HH"/>
</dbReference>
<keyword evidence="21" id="KW-1185">Reference proteome</keyword>
<dbReference type="OMA" id="GEACQLM"/>
<keyword evidence="6" id="KW-0444">Lipid biosynthesis</keyword>
<dbReference type="GO" id="GO:0006696">
    <property type="term" value="P:ergosterol biosynthetic process"/>
    <property type="evidence" value="ECO:0007669"/>
    <property type="project" value="TreeGrafter"/>
</dbReference>
<evidence type="ECO:0000256" key="16">
    <source>
        <dbReference type="ARBA" id="ARBA00023221"/>
    </source>
</evidence>
<keyword evidence="18" id="KW-0511">Multifunctional enzyme</keyword>
<dbReference type="GO" id="GO:0045338">
    <property type="term" value="P:farnesyl diphosphate metabolic process"/>
    <property type="evidence" value="ECO:0007669"/>
    <property type="project" value="InterPro"/>
</dbReference>
<dbReference type="SFLD" id="SFLDS00005">
    <property type="entry name" value="Isoprenoid_Synthase_Type_I"/>
    <property type="match status" value="1"/>
</dbReference>
<keyword evidence="13" id="KW-0443">Lipid metabolism</keyword>
<evidence type="ECO:0000256" key="7">
    <source>
        <dbReference type="ARBA" id="ARBA00022679"/>
    </source>
</evidence>
<evidence type="ECO:0000256" key="12">
    <source>
        <dbReference type="ARBA" id="ARBA00023011"/>
    </source>
</evidence>
<evidence type="ECO:0000313" key="21">
    <source>
        <dbReference type="Proteomes" id="UP000189513"/>
    </source>
</evidence>
<dbReference type="InterPro" id="IPR006449">
    <property type="entry name" value="Squal_synth-like"/>
</dbReference>
<evidence type="ECO:0000256" key="17">
    <source>
        <dbReference type="ARBA" id="ARBA00023229"/>
    </source>
</evidence>
<evidence type="ECO:0000256" key="13">
    <source>
        <dbReference type="ARBA" id="ARBA00023098"/>
    </source>
</evidence>
<dbReference type="EMBL" id="MPUK01000013">
    <property type="protein sequence ID" value="ONH65104.1"/>
    <property type="molecule type" value="Genomic_DNA"/>
</dbReference>
<protein>
    <recommendedName>
        <fullName evidence="5 19">Squalene synthase</fullName>
        <shortName evidence="19">SQS</shortName>
        <shortName evidence="19">SS</shortName>
        <ecNumber evidence="5 19">2.5.1.21</ecNumber>
    </recommendedName>
</protein>
<comment type="function">
    <text evidence="19">Catalyzes the condensation of 2 farnesyl pyrophosphate (FPP) moieties to form squalene.</text>
</comment>
<keyword evidence="17" id="KW-0414">Isoprene biosynthesis</keyword>
<comment type="subcellular location">
    <subcellularLocation>
        <location evidence="2">Membrane</location>
    </subcellularLocation>
</comment>
<comment type="caution">
    <text evidence="20">The sequence shown here is derived from an EMBL/GenBank/DDBJ whole genome shotgun (WGS) entry which is preliminary data.</text>
</comment>
<comment type="pathway">
    <text evidence="3 19">Terpene metabolism; lanosterol biosynthesis; lanosterol from farnesyl diphosphate: step 1/3.</text>
</comment>
<dbReference type="GO" id="GO:0051996">
    <property type="term" value="F:squalene synthase [NAD(P)H] activity"/>
    <property type="evidence" value="ECO:0007669"/>
    <property type="project" value="UniProtKB-UniRule"/>
</dbReference>
<comment type="cofactor">
    <cofactor evidence="1 19">
        <name>Mg(2+)</name>
        <dbReference type="ChEBI" id="CHEBI:18420"/>
    </cofactor>
</comment>
<dbReference type="PANTHER" id="PTHR11626:SF2">
    <property type="entry name" value="SQUALENE SYNTHASE"/>
    <property type="match status" value="1"/>
</dbReference>